<dbReference type="PANTHER" id="PTHR17985">
    <property type="entry name" value="SER/THR-RICH PROTEIN T10 IN DGCR REGION"/>
    <property type="match status" value="1"/>
</dbReference>
<sequence>MCTLTFAWRAFDDAPLVVAANRDELLDRASEPPGVVDGDPAVLAPRDAVAGGTWIGHNERGVFAGLTNRWTQVDGGGERSRGQLVRDVLRTERAEAAREVVESAVETETYDGFNLVVADGSGGAAADEPAAFLFEWDGDLRVRRLDPGVHVLVNVGLDGEYVEPERDPEVGPVQAHNAERLREDLAPDRFDGAVAWRDRAAEILGDHDYGVCVHDPERDFGTRSSSLFVFRDDGDVEVHFADGPPCETAFDRVESQL</sequence>
<dbReference type="AlphaFoldDB" id="A0A1H3K837"/>
<dbReference type="PANTHER" id="PTHR17985:SF8">
    <property type="entry name" value="TRANSPORT AND GOLGI ORGANIZATION PROTEIN 2 HOMOLOG"/>
    <property type="match status" value="1"/>
</dbReference>
<dbReference type="OrthoDB" id="312503at2157"/>
<accession>A0A1H3K837</accession>
<reference evidence="2" key="1">
    <citation type="submission" date="2016-10" db="EMBL/GenBank/DDBJ databases">
        <authorList>
            <person name="Varghese N."/>
            <person name="Submissions S."/>
        </authorList>
    </citation>
    <scope>NUCLEOTIDE SEQUENCE [LARGE SCALE GENOMIC DNA]</scope>
    <source>
        <strain evidence="2">CGMCC 1.10118</strain>
    </source>
</reference>
<dbReference type="RefSeq" id="WP_089769477.1">
    <property type="nucleotide sequence ID" value="NZ_FNPB01000017.1"/>
</dbReference>
<evidence type="ECO:0000313" key="1">
    <source>
        <dbReference type="EMBL" id="SDY47935.1"/>
    </source>
</evidence>
<keyword evidence="2" id="KW-1185">Reference proteome</keyword>
<gene>
    <name evidence="1" type="ORF">SAMN04487946_11769</name>
</gene>
<dbReference type="EMBL" id="FNPB01000017">
    <property type="protein sequence ID" value="SDY47935.1"/>
    <property type="molecule type" value="Genomic_DNA"/>
</dbReference>
<dbReference type="InterPro" id="IPR008551">
    <property type="entry name" value="TANGO2"/>
</dbReference>
<name>A0A1H3K837_9EURY</name>
<dbReference type="STRING" id="660517.SAMN04487946_11769"/>
<dbReference type="Pfam" id="PF05742">
    <property type="entry name" value="TANGO2"/>
    <property type="match status" value="1"/>
</dbReference>
<dbReference type="Proteomes" id="UP000199170">
    <property type="component" value="Unassembled WGS sequence"/>
</dbReference>
<evidence type="ECO:0000313" key="2">
    <source>
        <dbReference type="Proteomes" id="UP000199170"/>
    </source>
</evidence>
<organism evidence="1 2">
    <name type="scientific">Halobellus clavatus</name>
    <dbReference type="NCBI Taxonomy" id="660517"/>
    <lineage>
        <taxon>Archaea</taxon>
        <taxon>Methanobacteriati</taxon>
        <taxon>Methanobacteriota</taxon>
        <taxon>Stenosarchaea group</taxon>
        <taxon>Halobacteria</taxon>
        <taxon>Halobacteriales</taxon>
        <taxon>Haloferacaceae</taxon>
        <taxon>Halobellus</taxon>
    </lineage>
</organism>
<protein>
    <submittedName>
        <fullName evidence="1">Uncharacterized conserved protein, contains NRDE domain</fullName>
    </submittedName>
</protein>
<dbReference type="Gene3D" id="3.60.60.10">
    <property type="entry name" value="Penicillin V Acylase, Chain A"/>
    <property type="match status" value="1"/>
</dbReference>
<proteinExistence type="predicted"/>